<protein>
    <submittedName>
        <fullName evidence="3">Uncharacterized protein</fullName>
    </submittedName>
</protein>
<gene>
    <name evidence="3" type="ORF">H6A31_09245</name>
</gene>
<organism evidence="3 4">
    <name type="scientific">Bacteroides mediterraneensis</name>
    <dbReference type="NCBI Taxonomy" id="1841856"/>
    <lineage>
        <taxon>Bacteria</taxon>
        <taxon>Pseudomonadati</taxon>
        <taxon>Bacteroidota</taxon>
        <taxon>Bacteroidia</taxon>
        <taxon>Bacteroidales</taxon>
        <taxon>Bacteroidaceae</taxon>
        <taxon>Bacteroides</taxon>
    </lineage>
</organism>
<accession>A0ABS2EX12</accession>
<name>A0ABS2EX12_9BACE</name>
<keyword evidence="4" id="KW-1185">Reference proteome</keyword>
<evidence type="ECO:0000313" key="3">
    <source>
        <dbReference type="EMBL" id="MBM6758858.1"/>
    </source>
</evidence>
<reference evidence="3 4" key="1">
    <citation type="journal article" date="2021" name="Sci. Rep.">
        <title>The distribution of antibiotic resistance genes in chicken gut microbiota commensals.</title>
        <authorList>
            <person name="Juricova H."/>
            <person name="Matiasovicova J."/>
            <person name="Kubasova T."/>
            <person name="Cejkova D."/>
            <person name="Rychlik I."/>
        </authorList>
    </citation>
    <scope>NUCLEOTIDE SEQUENCE [LARGE SCALE GENOMIC DNA]</scope>
    <source>
        <strain evidence="3 4">An801</strain>
    </source>
</reference>
<keyword evidence="1" id="KW-0175">Coiled coil</keyword>
<feature type="coiled-coil region" evidence="1">
    <location>
        <begin position="15"/>
        <end position="49"/>
    </location>
</feature>
<dbReference type="RefSeq" id="WP_204476032.1">
    <property type="nucleotide sequence ID" value="NZ_JACJJW010000022.1"/>
</dbReference>
<evidence type="ECO:0000256" key="1">
    <source>
        <dbReference type="SAM" id="Coils"/>
    </source>
</evidence>
<dbReference type="EMBL" id="JACJJW010000022">
    <property type="protein sequence ID" value="MBM6758858.1"/>
    <property type="molecule type" value="Genomic_DNA"/>
</dbReference>
<dbReference type="Proteomes" id="UP000703295">
    <property type="component" value="Unassembled WGS sequence"/>
</dbReference>
<evidence type="ECO:0000313" key="4">
    <source>
        <dbReference type="Proteomes" id="UP000703295"/>
    </source>
</evidence>
<feature type="compositionally biased region" description="Basic and acidic residues" evidence="2">
    <location>
        <begin position="586"/>
        <end position="596"/>
    </location>
</feature>
<feature type="region of interest" description="Disordered" evidence="2">
    <location>
        <begin position="566"/>
        <end position="596"/>
    </location>
</feature>
<sequence length="596" mass="64680">MRTIAEQFKYWQEALNDFQKNVEKDLDEIRRYKSEVQQMKIDLIDHLEKGRYIRDDQRVIISAPEIIIGNVDKSGALCGSYSKIILRGTDICLDGVGAGASGVGSIVSRAASIRQIAVDPGMDGQENVAKEISEIVSQARNVTIRGEKQAKNVFPTYGLTNNDGGITLSTDGQISLNATLPCDTLKKRLEQEEAALTTQTNDLKKEASQAKSEVSSLISQIDKLFDQDLMNLDETMTRTNYMDIEELHEEIRNISGTIYSAMTHYFNVLSRLAETNRQLNSIKEQKEAAGQLQSSFKDQSTDTSISLQSENISLTSTDGDGNLRTNQGAGIGLAGKEINLTSYGNDGALIKESGIYMGSQDVEINTANPKIADKNTDLPAEGSVRVVSKEIQVEAVDYETKDDKTEEKSLTKEGSFTLRAEKINLNATDTEGKATGTIAANAKTVEVKAMDVDKEKRTDKEVAAGSSLLLLAEKVYAGARDKKMRSKNVQVASDKVGLFGDTTIELQQDGKAILQLSGGDAALSGSKTTLYGEMTSQGKTTFKSDVTAGTVEMKNLKVDSSFKTPYTTEGVSVPGAPSTAKLSAKLSEEELKSSNE</sequence>
<evidence type="ECO:0000256" key="2">
    <source>
        <dbReference type="SAM" id="MobiDB-lite"/>
    </source>
</evidence>
<proteinExistence type="predicted"/>
<feature type="coiled-coil region" evidence="1">
    <location>
        <begin position="182"/>
        <end position="220"/>
    </location>
</feature>
<comment type="caution">
    <text evidence="3">The sequence shown here is derived from an EMBL/GenBank/DDBJ whole genome shotgun (WGS) entry which is preliminary data.</text>
</comment>